<organism evidence="2 3">
    <name type="scientific">Crocodylus porosus</name>
    <name type="common">Saltwater crocodile</name>
    <name type="synonym">Estuarine crocodile</name>
    <dbReference type="NCBI Taxonomy" id="8502"/>
    <lineage>
        <taxon>Eukaryota</taxon>
        <taxon>Metazoa</taxon>
        <taxon>Chordata</taxon>
        <taxon>Craniata</taxon>
        <taxon>Vertebrata</taxon>
        <taxon>Euteleostomi</taxon>
        <taxon>Archelosauria</taxon>
        <taxon>Archosauria</taxon>
        <taxon>Crocodylia</taxon>
        <taxon>Longirostres</taxon>
        <taxon>Crocodylidae</taxon>
        <taxon>Crocodylus</taxon>
    </lineage>
</organism>
<protein>
    <recommendedName>
        <fullName evidence="1">NAD(P)-binding domain-containing protein</fullName>
    </recommendedName>
</protein>
<dbReference type="GO" id="GO:0003824">
    <property type="term" value="F:catalytic activity"/>
    <property type="evidence" value="ECO:0007669"/>
    <property type="project" value="UniProtKB-ARBA"/>
</dbReference>
<dbReference type="InterPro" id="IPR036291">
    <property type="entry name" value="NAD(P)-bd_dom_sf"/>
</dbReference>
<accession>A0A7M4F3R7</accession>
<dbReference type="Gene3D" id="3.40.50.720">
    <property type="entry name" value="NAD(P)-binding Rossmann-like Domain"/>
    <property type="match status" value="1"/>
</dbReference>
<dbReference type="Pfam" id="PF13460">
    <property type="entry name" value="NAD_binding_10"/>
    <property type="match status" value="1"/>
</dbReference>
<keyword evidence="3" id="KW-1185">Reference proteome</keyword>
<dbReference type="KEGG" id="cpoo:109322349"/>
<dbReference type="Proteomes" id="UP000594220">
    <property type="component" value="Unplaced"/>
</dbReference>
<feature type="domain" description="NAD(P)-binding" evidence="1">
    <location>
        <begin position="8"/>
        <end position="208"/>
    </location>
</feature>
<dbReference type="OrthoDB" id="419598at2759"/>
<evidence type="ECO:0000313" key="2">
    <source>
        <dbReference type="Ensembl" id="ENSCPRP00005019089.1"/>
    </source>
</evidence>
<dbReference type="RefSeq" id="XP_019408979.1">
    <property type="nucleotide sequence ID" value="XM_019553434.1"/>
</dbReference>
<name>A0A7M4F3R7_CROPO</name>
<reference evidence="2" key="1">
    <citation type="submission" date="2025-08" db="UniProtKB">
        <authorList>
            <consortium name="Ensembl"/>
        </authorList>
    </citation>
    <scope>IDENTIFICATION</scope>
</reference>
<proteinExistence type="predicted"/>
<evidence type="ECO:0000259" key="1">
    <source>
        <dbReference type="Pfam" id="PF13460"/>
    </source>
</evidence>
<dbReference type="GeneTree" id="ENSGT00390000014810"/>
<sequence>MMKLSILGATGQSGQYLVLHALEEGHEVTALVRNITKLTIQHKNLKVVETNIFSAEQLSEHLQGQDAVISCLGFPYKIFSAISGYTDSVRALVAAMRQSDVSRIIAMTSWYTSPESGQNAPVLVRFFLLPLIRSVLTNMYQMENYLETECADLNWTIVRPPGLKNIPATDKELLTHEGYFVPDPSGYPVTNSVARGDVARFMLCLLNNNEWIKKGVAMCTK</sequence>
<dbReference type="PANTHER" id="PTHR15020">
    <property type="entry name" value="FLAVIN REDUCTASE-RELATED"/>
    <property type="match status" value="1"/>
</dbReference>
<dbReference type="RefSeq" id="XP_019408980.1">
    <property type="nucleotide sequence ID" value="XM_019553435.1"/>
</dbReference>
<dbReference type="AlphaFoldDB" id="A0A7M4F3R7"/>
<dbReference type="PANTHER" id="PTHR15020:SF50">
    <property type="entry name" value="UPF0659 PROTEIN YMR090W"/>
    <property type="match status" value="1"/>
</dbReference>
<reference evidence="2" key="2">
    <citation type="submission" date="2025-09" db="UniProtKB">
        <authorList>
            <consortium name="Ensembl"/>
        </authorList>
    </citation>
    <scope>IDENTIFICATION</scope>
</reference>
<dbReference type="Ensembl" id="ENSCPRT00005022344.1">
    <property type="protein sequence ID" value="ENSCPRP00005019089.1"/>
    <property type="gene ID" value="ENSCPRG00005013353.1"/>
</dbReference>
<gene>
    <name evidence="2" type="primary">LOC109322349</name>
</gene>
<dbReference type="RefSeq" id="XP_019408981.1">
    <property type="nucleotide sequence ID" value="XM_019553436.1"/>
</dbReference>
<dbReference type="CDD" id="cd05244">
    <property type="entry name" value="BVR-B_like_SDR_a"/>
    <property type="match status" value="1"/>
</dbReference>
<dbReference type="InterPro" id="IPR016040">
    <property type="entry name" value="NAD(P)-bd_dom"/>
</dbReference>
<evidence type="ECO:0000313" key="3">
    <source>
        <dbReference type="Proteomes" id="UP000594220"/>
    </source>
</evidence>
<dbReference type="GeneID" id="109322349"/>
<dbReference type="OMA" id="APFIIKQ"/>
<dbReference type="SUPFAM" id="SSF51735">
    <property type="entry name" value="NAD(P)-binding Rossmann-fold domains"/>
    <property type="match status" value="1"/>
</dbReference>